<keyword evidence="3" id="KW-1185">Reference proteome</keyword>
<proteinExistence type="predicted"/>
<sequence length="157" mass="17978">MSSYKRKTETKEKEFEEIKTENNKTYFFLNNVKCGNITKESLNVTSAQRSDDSNDSEEIAQWNYDSDDNESAAQWNDDSDDTESLAQWNDSDDSEANEERGVKSDATKRPLIGDPNNCCEIGQCCKEDCVCQRAHGLFDKFIDIPCSYEKSYLCEKT</sequence>
<organism evidence="2 3">
    <name type="scientific">Biomphalaria pfeifferi</name>
    <name type="common">Bloodfluke planorb</name>
    <name type="synonym">Freshwater snail</name>
    <dbReference type="NCBI Taxonomy" id="112525"/>
    <lineage>
        <taxon>Eukaryota</taxon>
        <taxon>Metazoa</taxon>
        <taxon>Spiralia</taxon>
        <taxon>Lophotrochozoa</taxon>
        <taxon>Mollusca</taxon>
        <taxon>Gastropoda</taxon>
        <taxon>Heterobranchia</taxon>
        <taxon>Euthyneura</taxon>
        <taxon>Panpulmonata</taxon>
        <taxon>Hygrophila</taxon>
        <taxon>Lymnaeoidea</taxon>
        <taxon>Planorbidae</taxon>
        <taxon>Biomphalaria</taxon>
    </lineage>
</organism>
<dbReference type="AlphaFoldDB" id="A0AAD8F4M3"/>
<name>A0AAD8F4M3_BIOPF</name>
<reference evidence="2" key="1">
    <citation type="journal article" date="2023" name="PLoS Negl. Trop. Dis.">
        <title>A genome sequence for Biomphalaria pfeifferi, the major vector snail for the human-infecting parasite Schistosoma mansoni.</title>
        <authorList>
            <person name="Bu L."/>
            <person name="Lu L."/>
            <person name="Laidemitt M.R."/>
            <person name="Zhang S.M."/>
            <person name="Mutuku M."/>
            <person name="Mkoji G."/>
            <person name="Steinauer M."/>
            <person name="Loker E.S."/>
        </authorList>
    </citation>
    <scope>NUCLEOTIDE SEQUENCE</scope>
    <source>
        <strain evidence="2">KasaAsao</strain>
    </source>
</reference>
<evidence type="ECO:0000256" key="1">
    <source>
        <dbReference type="SAM" id="MobiDB-lite"/>
    </source>
</evidence>
<comment type="caution">
    <text evidence="2">The sequence shown here is derived from an EMBL/GenBank/DDBJ whole genome shotgun (WGS) entry which is preliminary data.</text>
</comment>
<evidence type="ECO:0000313" key="3">
    <source>
        <dbReference type="Proteomes" id="UP001233172"/>
    </source>
</evidence>
<accession>A0AAD8F4M3</accession>
<dbReference type="Proteomes" id="UP001233172">
    <property type="component" value="Unassembled WGS sequence"/>
</dbReference>
<feature type="region of interest" description="Disordered" evidence="1">
    <location>
        <begin position="63"/>
        <end position="108"/>
    </location>
</feature>
<gene>
    <name evidence="2" type="ORF">Bpfe_020051</name>
</gene>
<protein>
    <submittedName>
        <fullName evidence="2">Uncharacterized protein</fullName>
    </submittedName>
</protein>
<reference evidence="2" key="2">
    <citation type="submission" date="2023-04" db="EMBL/GenBank/DDBJ databases">
        <authorList>
            <person name="Bu L."/>
            <person name="Lu L."/>
            <person name="Laidemitt M.R."/>
            <person name="Zhang S.M."/>
            <person name="Mutuku M."/>
            <person name="Mkoji G."/>
            <person name="Steinauer M."/>
            <person name="Loker E.S."/>
        </authorList>
    </citation>
    <scope>NUCLEOTIDE SEQUENCE</scope>
    <source>
        <strain evidence="2">KasaAsao</strain>
        <tissue evidence="2">Whole Snail</tissue>
    </source>
</reference>
<dbReference type="EMBL" id="JASAOG010000113">
    <property type="protein sequence ID" value="KAK0050523.1"/>
    <property type="molecule type" value="Genomic_DNA"/>
</dbReference>
<evidence type="ECO:0000313" key="2">
    <source>
        <dbReference type="EMBL" id="KAK0050523.1"/>
    </source>
</evidence>
<feature type="compositionally biased region" description="Basic and acidic residues" evidence="1">
    <location>
        <begin position="97"/>
        <end position="108"/>
    </location>
</feature>